<evidence type="ECO:0000313" key="2">
    <source>
        <dbReference type="Proteomes" id="UP000539372"/>
    </source>
</evidence>
<dbReference type="InterPro" id="IPR014710">
    <property type="entry name" value="RmlC-like_jellyroll"/>
</dbReference>
<dbReference type="RefSeq" id="WP_169624899.1">
    <property type="nucleotide sequence ID" value="NZ_JABBNT010000002.1"/>
</dbReference>
<dbReference type="AlphaFoldDB" id="A0A7Y0DZR6"/>
<dbReference type="EMBL" id="JABBNT010000002">
    <property type="protein sequence ID" value="NMM44593.1"/>
    <property type="molecule type" value="Genomic_DNA"/>
</dbReference>
<evidence type="ECO:0000313" key="1">
    <source>
        <dbReference type="EMBL" id="NMM44593.1"/>
    </source>
</evidence>
<sequence>MTEHRAFTASGPFGDPSRPEDAFLTTLAELARRDGRPLCRRLADEIDRLGPTRRKWKASRVPCVAQLDACLSRGPDDMAYLRGAIAGMKGGLNWTTCPVDPALGGFNRHHGYCTLVGEDGRIPSDRLLVGLFLIDPNIHYPHHFHAADELYLPISDPIAIQAVGRSGSVLRQPGRFVQMPSRTTHALWTGERATLLVWAWMGELSGEFRIGTARG</sequence>
<dbReference type="Gene3D" id="2.60.120.10">
    <property type="entry name" value="Jelly Rolls"/>
    <property type="match status" value="1"/>
</dbReference>
<dbReference type="Proteomes" id="UP000539372">
    <property type="component" value="Unassembled WGS sequence"/>
</dbReference>
<dbReference type="Pfam" id="PF16867">
    <property type="entry name" value="DMSP_lyase"/>
    <property type="match status" value="1"/>
</dbReference>
<proteinExistence type="predicted"/>
<protein>
    <recommendedName>
        <fullName evidence="3">Dimethlysulfonioproprionate lyase DddL</fullName>
    </recommendedName>
</protein>
<gene>
    <name evidence="1" type="ORF">HH303_08880</name>
</gene>
<dbReference type="InterPro" id="IPR031723">
    <property type="entry name" value="DMSP_lyase"/>
</dbReference>
<dbReference type="InterPro" id="IPR011051">
    <property type="entry name" value="RmlC_Cupin_sf"/>
</dbReference>
<keyword evidence="2" id="KW-1185">Reference proteome</keyword>
<name>A0A7Y0DZR6_9PROT</name>
<organism evidence="1 2">
    <name type="scientific">Pacificispira spongiicola</name>
    <dbReference type="NCBI Taxonomy" id="2729598"/>
    <lineage>
        <taxon>Bacteria</taxon>
        <taxon>Pseudomonadati</taxon>
        <taxon>Pseudomonadota</taxon>
        <taxon>Alphaproteobacteria</taxon>
        <taxon>Rhodospirillales</taxon>
        <taxon>Rhodospirillaceae</taxon>
        <taxon>Pacificispira</taxon>
    </lineage>
</organism>
<comment type="caution">
    <text evidence="1">The sequence shown here is derived from an EMBL/GenBank/DDBJ whole genome shotgun (WGS) entry which is preliminary data.</text>
</comment>
<dbReference type="GO" id="GO:0047869">
    <property type="term" value="F:dimethylpropiothetin dethiomethylase activity"/>
    <property type="evidence" value="ECO:0007669"/>
    <property type="project" value="InterPro"/>
</dbReference>
<reference evidence="1 2" key="1">
    <citation type="submission" date="2020-04" db="EMBL/GenBank/DDBJ databases">
        <title>Rhodospirillaceae bacterium KN72 isolated from deep sea.</title>
        <authorList>
            <person name="Zhang D.-C."/>
        </authorList>
    </citation>
    <scope>NUCLEOTIDE SEQUENCE [LARGE SCALE GENOMIC DNA]</scope>
    <source>
        <strain evidence="1 2">KN72</strain>
    </source>
</reference>
<dbReference type="SUPFAM" id="SSF51182">
    <property type="entry name" value="RmlC-like cupins"/>
    <property type="match status" value="1"/>
</dbReference>
<evidence type="ECO:0008006" key="3">
    <source>
        <dbReference type="Google" id="ProtNLM"/>
    </source>
</evidence>
<accession>A0A7Y0DZR6</accession>